<keyword evidence="6 8" id="KW-0408">Iron</keyword>
<evidence type="ECO:0000256" key="6">
    <source>
        <dbReference type="ARBA" id="ARBA00023004"/>
    </source>
</evidence>
<dbReference type="InterPro" id="IPR036396">
    <property type="entry name" value="Cyt_P450_sf"/>
</dbReference>
<dbReference type="Proteomes" id="UP001054821">
    <property type="component" value="Chromosome 6"/>
</dbReference>
<evidence type="ECO:0000256" key="9">
    <source>
        <dbReference type="RuleBase" id="RU000461"/>
    </source>
</evidence>
<dbReference type="GO" id="GO:0004497">
    <property type="term" value="F:monooxygenase activity"/>
    <property type="evidence" value="ECO:0007669"/>
    <property type="project" value="UniProtKB-KW"/>
</dbReference>
<gene>
    <name evidence="10" type="ORF">L3X38_031188</name>
</gene>
<proteinExistence type="inferred from homology"/>
<comment type="caution">
    <text evidence="10">The sequence shown here is derived from an EMBL/GenBank/DDBJ whole genome shotgun (WGS) entry which is preliminary data.</text>
</comment>
<dbReference type="Pfam" id="PF00067">
    <property type="entry name" value="p450"/>
    <property type="match status" value="1"/>
</dbReference>
<keyword evidence="4 8" id="KW-0479">Metal-binding</keyword>
<dbReference type="InterPro" id="IPR002401">
    <property type="entry name" value="Cyt_P450_E_grp-I"/>
</dbReference>
<evidence type="ECO:0000256" key="2">
    <source>
        <dbReference type="ARBA" id="ARBA00010617"/>
    </source>
</evidence>
<sequence length="263" mass="29357">MEEHGGEKEEVKDFLDTLLDLLEDGSAEVEFTRIHLKALITDLFTAGTDTNAISLEWALAELINHPRVLKKAREEIDRAVGNQRVAGESDVPKLPYIQAIIKETFRLHPPVPLVPRNSVQQCKIGGYDIPTNTMLYVNVWAIGRDPKNWESPLDFCPERFLQLSEDGGQMNAVDVRGQHFQLLPFGSGRRVCPGVNLTMKMLPGVLAALIQCFDWKVDGSDCKKMNGDDVLEMDERPGLTAPRAHDLVCVPVARFSTLNILDP</sequence>
<keyword evidence="3 8" id="KW-0349">Heme</keyword>
<dbReference type="PANTHER" id="PTHR47950">
    <property type="entry name" value="CYTOCHROME P450, FAMILY 76, SUBFAMILY C, POLYPEPTIDE 5-RELATED"/>
    <property type="match status" value="1"/>
</dbReference>
<comment type="similarity">
    <text evidence="2 9">Belongs to the cytochrome P450 family.</text>
</comment>
<feature type="binding site" description="axial binding residue" evidence="8">
    <location>
        <position position="192"/>
    </location>
    <ligand>
        <name>heme</name>
        <dbReference type="ChEBI" id="CHEBI:30413"/>
    </ligand>
    <ligandPart>
        <name>Fe</name>
        <dbReference type="ChEBI" id="CHEBI:18248"/>
    </ligandPart>
</feature>
<evidence type="ECO:0000256" key="4">
    <source>
        <dbReference type="ARBA" id="ARBA00022723"/>
    </source>
</evidence>
<reference evidence="10 11" key="1">
    <citation type="journal article" date="2022" name="G3 (Bethesda)">
        <title>Whole-genome sequence and methylome profiling of the almond [Prunus dulcis (Mill.) D.A. Webb] cultivar 'Nonpareil'.</title>
        <authorList>
            <person name="D'Amico-Willman K.M."/>
            <person name="Ouma W.Z."/>
            <person name="Meulia T."/>
            <person name="Sideli G.M."/>
            <person name="Gradziel T.M."/>
            <person name="Fresnedo-Ramirez J."/>
        </authorList>
    </citation>
    <scope>NUCLEOTIDE SEQUENCE [LARGE SCALE GENOMIC DNA]</scope>
    <source>
        <strain evidence="10">Clone GOH B32 T37-40</strain>
    </source>
</reference>
<evidence type="ECO:0000256" key="3">
    <source>
        <dbReference type="ARBA" id="ARBA00022617"/>
    </source>
</evidence>
<comment type="cofactor">
    <cofactor evidence="1 8">
        <name>heme</name>
        <dbReference type="ChEBI" id="CHEBI:30413"/>
    </cofactor>
</comment>
<dbReference type="InterPro" id="IPR017972">
    <property type="entry name" value="Cyt_P450_CS"/>
</dbReference>
<organism evidence="10 11">
    <name type="scientific">Prunus dulcis</name>
    <name type="common">Almond</name>
    <name type="synonym">Amygdalus dulcis</name>
    <dbReference type="NCBI Taxonomy" id="3755"/>
    <lineage>
        <taxon>Eukaryota</taxon>
        <taxon>Viridiplantae</taxon>
        <taxon>Streptophyta</taxon>
        <taxon>Embryophyta</taxon>
        <taxon>Tracheophyta</taxon>
        <taxon>Spermatophyta</taxon>
        <taxon>Magnoliopsida</taxon>
        <taxon>eudicotyledons</taxon>
        <taxon>Gunneridae</taxon>
        <taxon>Pentapetalae</taxon>
        <taxon>rosids</taxon>
        <taxon>fabids</taxon>
        <taxon>Rosales</taxon>
        <taxon>Rosaceae</taxon>
        <taxon>Amygdaloideae</taxon>
        <taxon>Amygdaleae</taxon>
        <taxon>Prunus</taxon>
    </lineage>
</organism>
<accession>A0AAD4YUT3</accession>
<evidence type="ECO:0000256" key="1">
    <source>
        <dbReference type="ARBA" id="ARBA00001971"/>
    </source>
</evidence>
<keyword evidence="5 9" id="KW-0560">Oxidoreductase</keyword>
<name>A0AAD4YUT3_PRUDU</name>
<dbReference type="SUPFAM" id="SSF48264">
    <property type="entry name" value="Cytochrome P450"/>
    <property type="match status" value="1"/>
</dbReference>
<dbReference type="PRINTS" id="PR00385">
    <property type="entry name" value="P450"/>
</dbReference>
<dbReference type="PRINTS" id="PR00463">
    <property type="entry name" value="EP450I"/>
</dbReference>
<keyword evidence="7 9" id="KW-0503">Monooxygenase</keyword>
<evidence type="ECO:0000256" key="5">
    <source>
        <dbReference type="ARBA" id="ARBA00023002"/>
    </source>
</evidence>
<dbReference type="FunFam" id="1.10.630.10:FF:000126">
    <property type="entry name" value="Predicted protein"/>
    <property type="match status" value="1"/>
</dbReference>
<dbReference type="EMBL" id="JAJFAZ020000006">
    <property type="protein sequence ID" value="KAI5322116.1"/>
    <property type="molecule type" value="Genomic_DNA"/>
</dbReference>
<keyword evidence="11" id="KW-1185">Reference proteome</keyword>
<evidence type="ECO:0000313" key="10">
    <source>
        <dbReference type="EMBL" id="KAI5322116.1"/>
    </source>
</evidence>
<evidence type="ECO:0000256" key="7">
    <source>
        <dbReference type="ARBA" id="ARBA00023033"/>
    </source>
</evidence>
<dbReference type="AlphaFoldDB" id="A0AAD4YUT3"/>
<dbReference type="GO" id="GO:0005506">
    <property type="term" value="F:iron ion binding"/>
    <property type="evidence" value="ECO:0007669"/>
    <property type="project" value="InterPro"/>
</dbReference>
<dbReference type="Gene3D" id="1.10.630.10">
    <property type="entry name" value="Cytochrome P450"/>
    <property type="match status" value="1"/>
</dbReference>
<evidence type="ECO:0000256" key="8">
    <source>
        <dbReference type="PIRSR" id="PIRSR602401-1"/>
    </source>
</evidence>
<dbReference type="GO" id="GO:0020037">
    <property type="term" value="F:heme binding"/>
    <property type="evidence" value="ECO:0007669"/>
    <property type="project" value="InterPro"/>
</dbReference>
<protein>
    <submittedName>
        <fullName evidence="10">Uncharacterized protein</fullName>
    </submittedName>
</protein>
<evidence type="ECO:0000313" key="11">
    <source>
        <dbReference type="Proteomes" id="UP001054821"/>
    </source>
</evidence>
<dbReference type="InterPro" id="IPR001128">
    <property type="entry name" value="Cyt_P450"/>
</dbReference>
<dbReference type="PANTHER" id="PTHR47950:SF13">
    <property type="entry name" value="CYTOCHROME P450, FAMILY 76, SUBFAMILY G, POLYPEPTIDE 1"/>
    <property type="match status" value="1"/>
</dbReference>
<dbReference type="GO" id="GO:0016705">
    <property type="term" value="F:oxidoreductase activity, acting on paired donors, with incorporation or reduction of molecular oxygen"/>
    <property type="evidence" value="ECO:0007669"/>
    <property type="project" value="InterPro"/>
</dbReference>
<dbReference type="PROSITE" id="PS00086">
    <property type="entry name" value="CYTOCHROME_P450"/>
    <property type="match status" value="1"/>
</dbReference>